<dbReference type="Proteomes" id="UP000243350">
    <property type="component" value="Unassembled WGS sequence"/>
</dbReference>
<dbReference type="InterPro" id="IPR010024">
    <property type="entry name" value="CHP16711"/>
</dbReference>
<dbReference type="Gene3D" id="2.60.430.10">
    <property type="entry name" value="YopX-like domain"/>
    <property type="match status" value="1"/>
</dbReference>
<accession>A0A2T4KT31</accession>
<dbReference type="EMBL" id="PYZH01000080">
    <property type="protein sequence ID" value="PTF12009.1"/>
    <property type="molecule type" value="Genomic_DNA"/>
</dbReference>
<dbReference type="Gene3D" id="2.30.30.290">
    <property type="entry name" value="YopX-like domains"/>
    <property type="match status" value="1"/>
</dbReference>
<dbReference type="InterPro" id="IPR024059">
    <property type="entry name" value="YopX-like_N"/>
</dbReference>
<proteinExistence type="predicted"/>
<sequence length="130" mass="15306">MIPRFREWDAEREKLFKGKGMSYGVRKDFDNSFVIEFEHMEDLDAINKDGSIDRVVMMSTGLKDKNGTEIYEGDIVKNIYDEIYVVKWFDADFHLEEKYNGGFDYFELYSGDNKKVIGNIYENPELLEGE</sequence>
<dbReference type="SUPFAM" id="SSF159006">
    <property type="entry name" value="YopX-like"/>
    <property type="match status" value="1"/>
</dbReference>
<organism evidence="2 3">
    <name type="scientific">Staphylococcus devriesei</name>
    <dbReference type="NCBI Taxonomy" id="586733"/>
    <lineage>
        <taxon>Bacteria</taxon>
        <taxon>Bacillati</taxon>
        <taxon>Bacillota</taxon>
        <taxon>Bacilli</taxon>
        <taxon>Bacillales</taxon>
        <taxon>Staphylococcaceae</taxon>
        <taxon>Staphylococcus</taxon>
    </lineage>
</organism>
<gene>
    <name evidence="2" type="ORF">BUY48_10035</name>
</gene>
<comment type="caution">
    <text evidence="2">The sequence shown here is derived from an EMBL/GenBank/DDBJ whole genome shotgun (WGS) entry which is preliminary data.</text>
</comment>
<protein>
    <recommendedName>
        <fullName evidence="1">YopX protein domain-containing protein</fullName>
    </recommendedName>
</protein>
<dbReference type="NCBIfam" id="TIGR01671">
    <property type="entry name" value="phage_TIGR01671"/>
    <property type="match status" value="1"/>
</dbReference>
<dbReference type="RefSeq" id="WP_107520417.1">
    <property type="nucleotide sequence ID" value="NZ_PYZH01000080.1"/>
</dbReference>
<reference evidence="2 3" key="1">
    <citation type="journal article" date="2016" name="Front. Microbiol.">
        <title>Comprehensive Phylogenetic Analysis of Bovine Non-aureus Staphylococci Species Based on Whole-Genome Sequencing.</title>
        <authorList>
            <person name="Naushad S."/>
            <person name="Barkema H.W."/>
            <person name="Luby C."/>
            <person name="Condas L.A."/>
            <person name="Nobrega D.B."/>
            <person name="Carson D.A."/>
            <person name="De Buck J."/>
        </authorList>
    </citation>
    <scope>NUCLEOTIDE SEQUENCE [LARGE SCALE GENOMIC DNA]</scope>
    <source>
        <strain evidence="2 3">SNUC 4143</strain>
    </source>
</reference>
<evidence type="ECO:0000259" key="1">
    <source>
        <dbReference type="Pfam" id="PF09643"/>
    </source>
</evidence>
<dbReference type="InterPro" id="IPR023385">
    <property type="entry name" value="YopX-like_C"/>
</dbReference>
<evidence type="ECO:0000313" key="2">
    <source>
        <dbReference type="EMBL" id="PTF12009.1"/>
    </source>
</evidence>
<evidence type="ECO:0000313" key="3">
    <source>
        <dbReference type="Proteomes" id="UP000243350"/>
    </source>
</evidence>
<dbReference type="Pfam" id="PF09643">
    <property type="entry name" value="YopX"/>
    <property type="match status" value="1"/>
</dbReference>
<name>A0A2T4KT31_9STAP</name>
<feature type="domain" description="YopX protein" evidence="1">
    <location>
        <begin position="5"/>
        <end position="128"/>
    </location>
</feature>
<dbReference type="InterPro" id="IPR019096">
    <property type="entry name" value="YopX_protein"/>
</dbReference>
<dbReference type="AlphaFoldDB" id="A0A2T4KT31"/>